<dbReference type="PROSITE" id="PS00760">
    <property type="entry name" value="SPASE_I_2"/>
    <property type="match status" value="1"/>
</dbReference>
<evidence type="ECO:0000256" key="1">
    <source>
        <dbReference type="ARBA" id="ARBA00000677"/>
    </source>
</evidence>
<dbReference type="PANTHER" id="PTHR43390">
    <property type="entry name" value="SIGNAL PEPTIDASE I"/>
    <property type="match status" value="1"/>
</dbReference>
<comment type="similarity">
    <text evidence="3 6">Belongs to the peptidase S26 family.</text>
</comment>
<comment type="caution">
    <text evidence="8">The sequence shown here is derived from an EMBL/GenBank/DDBJ whole genome shotgun (WGS) entry which is preliminary data.</text>
</comment>
<evidence type="ECO:0000256" key="3">
    <source>
        <dbReference type="ARBA" id="ARBA00009370"/>
    </source>
</evidence>
<dbReference type="PRINTS" id="PR00727">
    <property type="entry name" value="LEADERPTASE"/>
</dbReference>
<dbReference type="Proteomes" id="UP001596143">
    <property type="component" value="Unassembled WGS sequence"/>
</dbReference>
<dbReference type="CDD" id="cd06530">
    <property type="entry name" value="S26_SPase_I"/>
    <property type="match status" value="1"/>
</dbReference>
<keyword evidence="6" id="KW-0472">Membrane</keyword>
<evidence type="ECO:0000256" key="6">
    <source>
        <dbReference type="RuleBase" id="RU362042"/>
    </source>
</evidence>
<evidence type="ECO:0000259" key="7">
    <source>
        <dbReference type="Pfam" id="PF10502"/>
    </source>
</evidence>
<dbReference type="InterPro" id="IPR036286">
    <property type="entry name" value="LexA/Signal_pep-like_sf"/>
</dbReference>
<dbReference type="GO" id="GO:0009003">
    <property type="term" value="F:signal peptidase activity"/>
    <property type="evidence" value="ECO:0007669"/>
    <property type="project" value="UniProtKB-EC"/>
</dbReference>
<name>A0ABW0U5G3_9BACI</name>
<keyword evidence="6" id="KW-0812">Transmembrane</keyword>
<evidence type="ECO:0000313" key="9">
    <source>
        <dbReference type="Proteomes" id="UP001596143"/>
    </source>
</evidence>
<reference evidence="9" key="1">
    <citation type="journal article" date="2019" name="Int. J. Syst. Evol. Microbiol.">
        <title>The Global Catalogue of Microorganisms (GCM) 10K type strain sequencing project: providing services to taxonomists for standard genome sequencing and annotation.</title>
        <authorList>
            <consortium name="The Broad Institute Genomics Platform"/>
            <consortium name="The Broad Institute Genome Sequencing Center for Infectious Disease"/>
            <person name="Wu L."/>
            <person name="Ma J."/>
        </authorList>
    </citation>
    <scope>NUCLEOTIDE SEQUENCE [LARGE SCALE GENOMIC DNA]</scope>
    <source>
        <strain evidence="9">CGMCC 1.15790</strain>
    </source>
</reference>
<dbReference type="EMBL" id="JBHSPF010000030">
    <property type="protein sequence ID" value="MFC5628737.1"/>
    <property type="molecule type" value="Genomic_DNA"/>
</dbReference>
<keyword evidence="9" id="KW-1185">Reference proteome</keyword>
<dbReference type="InterPro" id="IPR019533">
    <property type="entry name" value="Peptidase_S26"/>
</dbReference>
<dbReference type="Pfam" id="PF10502">
    <property type="entry name" value="Peptidase_S26"/>
    <property type="match status" value="1"/>
</dbReference>
<dbReference type="PANTHER" id="PTHR43390:SF1">
    <property type="entry name" value="CHLOROPLAST PROCESSING PEPTIDASE"/>
    <property type="match status" value="1"/>
</dbReference>
<dbReference type="RefSeq" id="WP_270895310.1">
    <property type="nucleotide sequence ID" value="NZ_JBHSPF010000030.1"/>
</dbReference>
<dbReference type="EC" id="3.4.21.89" evidence="4 6"/>
<sequence>MGKVVREIWDWIKTFIIVFLIIIVIRAFFFANYMVHGESMMPTIQHGERLIINKIGYYFGEPERFDLIVFHANEDSDYIKRVIGLPGDHIEYRDDTLYINGEAYEEEYLEESIQQTINGNFTEDFTLEEVTNQSEVPPGTVFVLGDNRQNSMDSRQLGFIDMDQIVGKASFRYWPISEMEMIQ</sequence>
<protein>
    <recommendedName>
        <fullName evidence="4 6">Signal peptidase I</fullName>
        <ecNumber evidence="4 6">3.4.21.89</ecNumber>
    </recommendedName>
</protein>
<feature type="domain" description="Peptidase S26" evidence="7">
    <location>
        <begin position="9"/>
        <end position="174"/>
    </location>
</feature>
<comment type="subcellular location">
    <subcellularLocation>
        <location evidence="2">Cell membrane</location>
        <topology evidence="2">Single-pass type II membrane protein</topology>
    </subcellularLocation>
    <subcellularLocation>
        <location evidence="6">Membrane</location>
        <topology evidence="6">Single-pass type II membrane protein</topology>
    </subcellularLocation>
</comment>
<keyword evidence="6" id="KW-1133">Transmembrane helix</keyword>
<dbReference type="InterPro" id="IPR019758">
    <property type="entry name" value="Pept_S26A_signal_pept_1_CS"/>
</dbReference>
<keyword evidence="6" id="KW-0645">Protease</keyword>
<keyword evidence="5 6" id="KW-0378">Hydrolase</keyword>
<evidence type="ECO:0000256" key="4">
    <source>
        <dbReference type="ARBA" id="ARBA00013208"/>
    </source>
</evidence>
<evidence type="ECO:0000256" key="5">
    <source>
        <dbReference type="ARBA" id="ARBA00022801"/>
    </source>
</evidence>
<dbReference type="InterPro" id="IPR000223">
    <property type="entry name" value="Pept_S26A_signal_pept_1"/>
</dbReference>
<dbReference type="PROSITE" id="PS00761">
    <property type="entry name" value="SPASE_I_3"/>
    <property type="match status" value="1"/>
</dbReference>
<evidence type="ECO:0000256" key="2">
    <source>
        <dbReference type="ARBA" id="ARBA00004401"/>
    </source>
</evidence>
<accession>A0ABW0U5G3</accession>
<comment type="catalytic activity">
    <reaction evidence="1 6">
        <text>Cleavage of hydrophobic, N-terminal signal or leader sequences from secreted and periplasmic proteins.</text>
        <dbReference type="EC" id="3.4.21.89"/>
    </reaction>
</comment>
<feature type="transmembrane region" description="Helical" evidence="6">
    <location>
        <begin position="12"/>
        <end position="35"/>
    </location>
</feature>
<dbReference type="SUPFAM" id="SSF51306">
    <property type="entry name" value="LexA/Signal peptidase"/>
    <property type="match status" value="1"/>
</dbReference>
<dbReference type="NCBIfam" id="TIGR02227">
    <property type="entry name" value="sigpep_I_bact"/>
    <property type="match status" value="1"/>
</dbReference>
<proteinExistence type="inferred from homology"/>
<gene>
    <name evidence="8" type="primary">lepB</name>
    <name evidence="8" type="ORF">ACFPTR_07490</name>
</gene>
<evidence type="ECO:0000313" key="8">
    <source>
        <dbReference type="EMBL" id="MFC5628737.1"/>
    </source>
</evidence>
<organism evidence="8 9">
    <name type="scientific">Aliibacillus thermotolerans</name>
    <dbReference type="NCBI Taxonomy" id="1834418"/>
    <lineage>
        <taxon>Bacteria</taxon>
        <taxon>Bacillati</taxon>
        <taxon>Bacillota</taxon>
        <taxon>Bacilli</taxon>
        <taxon>Bacillales</taxon>
        <taxon>Bacillaceae</taxon>
        <taxon>Aliibacillus</taxon>
    </lineage>
</organism>
<dbReference type="InterPro" id="IPR019757">
    <property type="entry name" value="Pept_S26A_signal_pept_1_Lys-AS"/>
</dbReference>
<dbReference type="Gene3D" id="2.10.109.10">
    <property type="entry name" value="Umud Fragment, subunit A"/>
    <property type="match status" value="1"/>
</dbReference>